<dbReference type="InterPro" id="IPR004692">
    <property type="entry name" value="SecG"/>
</dbReference>
<evidence type="ECO:0000256" key="5">
    <source>
        <dbReference type="ARBA" id="ARBA00022927"/>
    </source>
</evidence>
<proteinExistence type="inferred from homology"/>
<sequence>MTTLTNQTLILGSLGSAALGWLMFILSVFLILLILVQRGKGGGLTGALGGPGGQSAFGSKAGDTFTLITAVSAIIWGLVCAIAMYSLGVPPLTADDADYPIDDTPALKSSADETTGTTGSGGLSGLSGLLSDEPTESGGDAAADTGSEPATGTPTMELTPAETAPAEETADETPAEAPADETPADTSESTPE</sequence>
<gene>
    <name evidence="11" type="ORF">TBK1r_31710</name>
</gene>
<organism evidence="11 12">
    <name type="scientific">Stieleria magnilauensis</name>
    <dbReference type="NCBI Taxonomy" id="2527963"/>
    <lineage>
        <taxon>Bacteria</taxon>
        <taxon>Pseudomonadati</taxon>
        <taxon>Planctomycetota</taxon>
        <taxon>Planctomycetia</taxon>
        <taxon>Pirellulales</taxon>
        <taxon>Pirellulaceae</taxon>
        <taxon>Stieleria</taxon>
    </lineage>
</organism>
<comment type="similarity">
    <text evidence="2 9">Belongs to the SecG family.</text>
</comment>
<feature type="transmembrane region" description="Helical" evidence="9">
    <location>
        <begin position="65"/>
        <end position="87"/>
    </location>
</feature>
<evidence type="ECO:0000256" key="8">
    <source>
        <dbReference type="ARBA" id="ARBA00023136"/>
    </source>
</evidence>
<keyword evidence="4 9" id="KW-0812">Transmembrane</keyword>
<feature type="region of interest" description="Disordered" evidence="10">
    <location>
        <begin position="104"/>
        <end position="192"/>
    </location>
</feature>
<evidence type="ECO:0000256" key="1">
    <source>
        <dbReference type="ARBA" id="ARBA00004141"/>
    </source>
</evidence>
<dbReference type="Pfam" id="PF03840">
    <property type="entry name" value="SecG"/>
    <property type="match status" value="1"/>
</dbReference>
<evidence type="ECO:0000313" key="12">
    <source>
        <dbReference type="Proteomes" id="UP000318081"/>
    </source>
</evidence>
<accession>A0ABX5XU98</accession>
<keyword evidence="3 9" id="KW-0813">Transport</keyword>
<protein>
    <recommendedName>
        <fullName evidence="9">Protein-export membrane protein SecG</fullName>
    </recommendedName>
</protein>
<evidence type="ECO:0000256" key="7">
    <source>
        <dbReference type="ARBA" id="ARBA00023010"/>
    </source>
</evidence>
<comment type="function">
    <text evidence="9">Involved in protein export. Participates in an early event of protein translocation.</text>
</comment>
<evidence type="ECO:0000256" key="2">
    <source>
        <dbReference type="ARBA" id="ARBA00008445"/>
    </source>
</evidence>
<evidence type="ECO:0000256" key="9">
    <source>
        <dbReference type="RuleBase" id="RU365087"/>
    </source>
</evidence>
<keyword evidence="12" id="KW-1185">Reference proteome</keyword>
<evidence type="ECO:0000256" key="4">
    <source>
        <dbReference type="ARBA" id="ARBA00022692"/>
    </source>
</evidence>
<keyword evidence="6 9" id="KW-1133">Transmembrane helix</keyword>
<reference evidence="11 12" key="1">
    <citation type="submission" date="2019-02" db="EMBL/GenBank/DDBJ databases">
        <title>Deep-cultivation of Planctomycetes and their phenomic and genomic characterization uncovers novel biology.</title>
        <authorList>
            <person name="Wiegand S."/>
            <person name="Jogler M."/>
            <person name="Boedeker C."/>
            <person name="Pinto D."/>
            <person name="Vollmers J."/>
            <person name="Rivas-Marin E."/>
            <person name="Kohn T."/>
            <person name="Peeters S.H."/>
            <person name="Heuer A."/>
            <person name="Rast P."/>
            <person name="Oberbeckmann S."/>
            <person name="Bunk B."/>
            <person name="Jeske O."/>
            <person name="Meyerdierks A."/>
            <person name="Storesund J.E."/>
            <person name="Kallscheuer N."/>
            <person name="Luecker S."/>
            <person name="Lage O.M."/>
            <person name="Pohl T."/>
            <person name="Merkel B.J."/>
            <person name="Hornburger P."/>
            <person name="Mueller R.-W."/>
            <person name="Bruemmer F."/>
            <person name="Labrenz M."/>
            <person name="Spormann A.M."/>
            <person name="Op den Camp H."/>
            <person name="Overmann J."/>
            <person name="Amann R."/>
            <person name="Jetten M.S.M."/>
            <person name="Mascher T."/>
            <person name="Medema M.H."/>
            <person name="Devos D.P."/>
            <person name="Kaster A.-K."/>
            <person name="Ovreas L."/>
            <person name="Rohde M."/>
            <person name="Galperin M.Y."/>
            <person name="Jogler C."/>
        </authorList>
    </citation>
    <scope>NUCLEOTIDE SEQUENCE [LARGE SCALE GENOMIC DNA]</scope>
    <source>
        <strain evidence="11 12">TBK1r</strain>
    </source>
</reference>
<feature type="compositionally biased region" description="Low complexity" evidence="10">
    <location>
        <begin position="153"/>
        <end position="167"/>
    </location>
</feature>
<dbReference type="EMBL" id="CP036432">
    <property type="protein sequence ID" value="QDV84226.1"/>
    <property type="molecule type" value="Genomic_DNA"/>
</dbReference>
<keyword evidence="9" id="KW-1003">Cell membrane</keyword>
<evidence type="ECO:0000256" key="6">
    <source>
        <dbReference type="ARBA" id="ARBA00022989"/>
    </source>
</evidence>
<feature type="compositionally biased region" description="Acidic residues" evidence="10">
    <location>
        <begin position="168"/>
        <end position="183"/>
    </location>
</feature>
<evidence type="ECO:0000256" key="10">
    <source>
        <dbReference type="SAM" id="MobiDB-lite"/>
    </source>
</evidence>
<name>A0ABX5XU98_9BACT</name>
<comment type="subcellular location">
    <subcellularLocation>
        <location evidence="9">Cell membrane</location>
        <topology evidence="9">Multi-pass membrane protein</topology>
    </subcellularLocation>
    <subcellularLocation>
        <location evidence="1">Membrane</location>
        <topology evidence="1">Multi-pass membrane protein</topology>
    </subcellularLocation>
</comment>
<keyword evidence="7 9" id="KW-0811">Translocation</keyword>
<keyword evidence="8 9" id="KW-0472">Membrane</keyword>
<feature type="transmembrane region" description="Helical" evidence="9">
    <location>
        <begin position="18"/>
        <end position="36"/>
    </location>
</feature>
<dbReference type="Proteomes" id="UP000318081">
    <property type="component" value="Chromosome"/>
</dbReference>
<dbReference type="RefSeq" id="WP_419581374.1">
    <property type="nucleotide sequence ID" value="NZ_CP036432.1"/>
</dbReference>
<evidence type="ECO:0000256" key="3">
    <source>
        <dbReference type="ARBA" id="ARBA00022448"/>
    </source>
</evidence>
<dbReference type="NCBIfam" id="TIGR00810">
    <property type="entry name" value="secG"/>
    <property type="match status" value="1"/>
</dbReference>
<keyword evidence="5 9" id="KW-0653">Protein transport</keyword>
<evidence type="ECO:0000313" key="11">
    <source>
        <dbReference type="EMBL" id="QDV84226.1"/>
    </source>
</evidence>